<dbReference type="PANTHER" id="PTHR30121">
    <property type="entry name" value="UNCHARACTERIZED PROTEIN YJGR-RELATED"/>
    <property type="match status" value="1"/>
</dbReference>
<dbReference type="Gene3D" id="1.10.8.730">
    <property type="match status" value="1"/>
</dbReference>
<protein>
    <recommendedName>
        <fullName evidence="1">TraG P-loop domain-containing protein</fullName>
    </recommendedName>
</protein>
<dbReference type="EMBL" id="MFEC01000034">
    <property type="protein sequence ID" value="OGE70805.1"/>
    <property type="molecule type" value="Genomic_DNA"/>
</dbReference>
<dbReference type="CDD" id="cd01127">
    <property type="entry name" value="TrwB_TraG_TraD_VirD4"/>
    <property type="match status" value="1"/>
</dbReference>
<evidence type="ECO:0000259" key="1">
    <source>
        <dbReference type="Pfam" id="PF19044"/>
    </source>
</evidence>
<comment type="caution">
    <text evidence="2">The sequence shown here is derived from an EMBL/GenBank/DDBJ whole genome shotgun (WGS) entry which is preliminary data.</text>
</comment>
<dbReference type="Pfam" id="PF19044">
    <property type="entry name" value="P-loop_TraG"/>
    <property type="match status" value="1"/>
</dbReference>
<dbReference type="Gene3D" id="3.40.50.300">
    <property type="entry name" value="P-loop containing nucleotide triphosphate hydrolases"/>
    <property type="match status" value="1"/>
</dbReference>
<dbReference type="AlphaFoldDB" id="A0A1F5MZL4"/>
<proteinExistence type="predicted"/>
<dbReference type="InterPro" id="IPR027417">
    <property type="entry name" value="P-loop_NTPase"/>
</dbReference>
<evidence type="ECO:0000313" key="3">
    <source>
        <dbReference type="Proteomes" id="UP000177135"/>
    </source>
</evidence>
<accession>A0A1F5MZL4</accession>
<gene>
    <name evidence="2" type="ORF">A2617_01840</name>
</gene>
<dbReference type="InterPro" id="IPR051162">
    <property type="entry name" value="T4SS_component"/>
</dbReference>
<reference evidence="2 3" key="1">
    <citation type="journal article" date="2016" name="Nat. Commun.">
        <title>Thousands of microbial genomes shed light on interconnected biogeochemical processes in an aquifer system.</title>
        <authorList>
            <person name="Anantharaman K."/>
            <person name="Brown C.T."/>
            <person name="Hug L.A."/>
            <person name="Sharon I."/>
            <person name="Castelle C.J."/>
            <person name="Probst A.J."/>
            <person name="Thomas B.C."/>
            <person name="Singh A."/>
            <person name="Wilkins M.J."/>
            <person name="Karaoz U."/>
            <person name="Brodie E.L."/>
            <person name="Williams K.H."/>
            <person name="Hubbard S.S."/>
            <person name="Banfield J.F."/>
        </authorList>
    </citation>
    <scope>NUCLEOTIDE SEQUENCE [LARGE SCALE GENOMIC DNA]</scope>
</reference>
<dbReference type="NCBIfam" id="NF045971">
    <property type="entry name" value="conju_CD1110"/>
    <property type="match status" value="1"/>
</dbReference>
<evidence type="ECO:0000313" key="2">
    <source>
        <dbReference type="EMBL" id="OGE70805.1"/>
    </source>
</evidence>
<dbReference type="Proteomes" id="UP000177135">
    <property type="component" value="Unassembled WGS sequence"/>
</dbReference>
<sequence>MNNIQDTIAPESLELDFNHLRLNQTLNRTFFVSGYPRFVEPNWLEPLIDFEHSLRISMFIYPSKSAGVLEDLKRKIAEMEATIQTDTERGREVDPSVLASLEDAQELQAQLVRGAERFFEYSLYVTVPAGTPGELNNISQLVSSTLGSISITARPATLEMNDGFTSTIPLGEDPLYLVHNMDTTSLATTFPFTTSELTSPTGVVYGINEHNDSLIIFDRFSQENANSVILATSGAGKSYFVKLEALRSLMLGAEVIIVDPEREYVNLATAIGGDYINFSTSSPVKINPFDLPKMETSEEDELGRKILSLTGFLKLVLGDLTQNEAALLDRALNTTYRQKGIVAGKPYDKIEPPLMEDLYKVLLGMEDATSQGLAARLERFIKGSLAGIFSSRSNIEIKNQLTVFSVRDLPDALRPLAIYLILDYIWTKIRHTQKKRILIVDEAWYLMKYPDSASFLVEMVKRARKYFLGVTTISQDIEDFWGANHGKEIIANSSMQVLFKQAPISIEKIGETFNLSQGEKRLLLSAGVGRGLFFAGNIHIAMRVVASDEEHKLITTNPTEILGK</sequence>
<name>A0A1F5MZL4_9BACT</name>
<feature type="domain" description="TraG P-loop" evidence="1">
    <location>
        <begin position="222"/>
        <end position="526"/>
    </location>
</feature>
<dbReference type="PANTHER" id="PTHR30121:SF6">
    <property type="entry name" value="SLR6007 PROTEIN"/>
    <property type="match status" value="1"/>
</dbReference>
<dbReference type="SUPFAM" id="SSF52540">
    <property type="entry name" value="P-loop containing nucleoside triphosphate hydrolases"/>
    <property type="match status" value="1"/>
</dbReference>
<organism evidence="2 3">
    <name type="scientific">Candidatus Daviesbacteria bacterium RIFOXYD1_FULL_41_10</name>
    <dbReference type="NCBI Taxonomy" id="1797801"/>
    <lineage>
        <taxon>Bacteria</taxon>
        <taxon>Candidatus Daviesiibacteriota</taxon>
    </lineage>
</organism>
<dbReference type="InterPro" id="IPR043964">
    <property type="entry name" value="P-loop_TraG"/>
</dbReference>